<dbReference type="InterPro" id="IPR051446">
    <property type="entry name" value="HTH_trans_reg/aminotransferase"/>
</dbReference>
<dbReference type="GO" id="GO:0030170">
    <property type="term" value="F:pyridoxal phosphate binding"/>
    <property type="evidence" value="ECO:0007669"/>
    <property type="project" value="InterPro"/>
</dbReference>
<dbReference type="EMBL" id="JAAGPU010000006">
    <property type="protein sequence ID" value="NEU04204.1"/>
    <property type="molecule type" value="Genomic_DNA"/>
</dbReference>
<dbReference type="GO" id="GO:0008483">
    <property type="term" value="F:transaminase activity"/>
    <property type="evidence" value="ECO:0007669"/>
    <property type="project" value="UniProtKB-KW"/>
</dbReference>
<keyword evidence="5" id="KW-0804">Transcription</keyword>
<reference evidence="7 8" key="1">
    <citation type="submission" date="2020-02" db="EMBL/GenBank/DDBJ databases">
        <title>Genome assembly of a novel Clostridium senegalense strain.</title>
        <authorList>
            <person name="Gupta T.B."/>
            <person name="Jauregui R."/>
            <person name="Maclean P."/>
            <person name="Nawarathana A."/>
            <person name="Brightwell G."/>
        </authorList>
    </citation>
    <scope>NUCLEOTIDE SEQUENCE [LARGE SCALE GENOMIC DNA]</scope>
    <source>
        <strain evidence="7 8">AGRFS4</strain>
    </source>
</reference>
<dbReference type="GO" id="GO:0003677">
    <property type="term" value="F:DNA binding"/>
    <property type="evidence" value="ECO:0007669"/>
    <property type="project" value="UniProtKB-KW"/>
</dbReference>
<keyword evidence="8" id="KW-1185">Reference proteome</keyword>
<evidence type="ECO:0000256" key="1">
    <source>
        <dbReference type="ARBA" id="ARBA00005384"/>
    </source>
</evidence>
<dbReference type="InterPro" id="IPR015424">
    <property type="entry name" value="PyrdxlP-dep_Trfase"/>
</dbReference>
<dbReference type="PANTHER" id="PTHR46577">
    <property type="entry name" value="HTH-TYPE TRANSCRIPTIONAL REGULATORY PROTEIN GABR"/>
    <property type="match status" value="1"/>
</dbReference>
<evidence type="ECO:0000313" key="8">
    <source>
        <dbReference type="Proteomes" id="UP000481872"/>
    </source>
</evidence>
<evidence type="ECO:0000256" key="3">
    <source>
        <dbReference type="ARBA" id="ARBA00023015"/>
    </source>
</evidence>
<dbReference type="InterPro" id="IPR036388">
    <property type="entry name" value="WH-like_DNA-bd_sf"/>
</dbReference>
<dbReference type="InterPro" id="IPR000524">
    <property type="entry name" value="Tscrpt_reg_HTH_GntR"/>
</dbReference>
<evidence type="ECO:0000259" key="6">
    <source>
        <dbReference type="PROSITE" id="PS50949"/>
    </source>
</evidence>
<evidence type="ECO:0000256" key="4">
    <source>
        <dbReference type="ARBA" id="ARBA00023125"/>
    </source>
</evidence>
<comment type="caution">
    <text evidence="7">The sequence shown here is derived from an EMBL/GenBank/DDBJ whole genome shotgun (WGS) entry which is preliminary data.</text>
</comment>
<dbReference type="Proteomes" id="UP000481872">
    <property type="component" value="Unassembled WGS sequence"/>
</dbReference>
<dbReference type="CDD" id="cd00609">
    <property type="entry name" value="AAT_like"/>
    <property type="match status" value="1"/>
</dbReference>
<dbReference type="Pfam" id="PF00392">
    <property type="entry name" value="GntR"/>
    <property type="match status" value="1"/>
</dbReference>
<protein>
    <submittedName>
        <fullName evidence="7">PLP-dependent aminotransferase family protein</fullName>
    </submittedName>
</protein>
<name>A0A6M0H204_9CLOT</name>
<dbReference type="Gene3D" id="3.40.640.10">
    <property type="entry name" value="Type I PLP-dependent aspartate aminotransferase-like (Major domain)"/>
    <property type="match status" value="1"/>
</dbReference>
<keyword evidence="2" id="KW-0663">Pyridoxal phosphate</keyword>
<evidence type="ECO:0000256" key="5">
    <source>
        <dbReference type="ARBA" id="ARBA00023163"/>
    </source>
</evidence>
<dbReference type="AlphaFoldDB" id="A0A6M0H204"/>
<dbReference type="PROSITE" id="PS50949">
    <property type="entry name" value="HTH_GNTR"/>
    <property type="match status" value="1"/>
</dbReference>
<dbReference type="InterPro" id="IPR015422">
    <property type="entry name" value="PyrdxlP-dep_Trfase_small"/>
</dbReference>
<dbReference type="CDD" id="cd07377">
    <property type="entry name" value="WHTH_GntR"/>
    <property type="match status" value="1"/>
</dbReference>
<keyword evidence="3" id="KW-0805">Transcription regulation</keyword>
<evidence type="ECO:0000313" key="7">
    <source>
        <dbReference type="EMBL" id="NEU04204.1"/>
    </source>
</evidence>
<keyword evidence="7" id="KW-0808">Transferase</keyword>
<accession>A0A6M0H204</accession>
<dbReference type="Gene3D" id="3.90.1150.10">
    <property type="entry name" value="Aspartate Aminotransferase, domain 1"/>
    <property type="match status" value="1"/>
</dbReference>
<sequence length="506" mass="57350">MDTLSIQLDKNCSVPMYMQIANSIEKLIDKNELSIGDKLPPIRKLATKLDVNNVTIVNAYKHLEVNDYVTAVKGSGYYIKDKKFKKIVPSDTTKEYFSSIQNDDYDYEYENIKLMTSGQIEISENAINFASATPDPSIFPVDIFKSALNEVLDRDKGFAFGYQESNGYEPLREALSDYLLRSNSIKVPSDFIQIVSGAQQGIDIIGKCLLNPGDYVITENPTYSGAVSVFKSRDAQIVGVPMLQDGIDTDILEENVKKYHPKLVYLMTKFQNPTTISYSEEKLYKILKMADKYNFYIVEDDSLAGLSFSNLSMNTTLKSLDTNDRVIYVKSFSKLLMPGLRIGFVTCPEIIVDKFMMAKHTTDISSSGLIQRALHIYFEKGQWENHLSYMKNIYKSKYDAMVYELNKLEKYGITFFKPQGGLNFWLTLPKELDATKLYLECAKKDVLLVPGKIFYTSKCDNMNKTIRISFAGTNVDEIKAGVAIINDIASKLINKTTKKTYLTPMI</sequence>
<dbReference type="InterPro" id="IPR036390">
    <property type="entry name" value="WH_DNA-bd_sf"/>
</dbReference>
<evidence type="ECO:0000256" key="2">
    <source>
        <dbReference type="ARBA" id="ARBA00022898"/>
    </source>
</evidence>
<comment type="similarity">
    <text evidence="1">In the C-terminal section; belongs to the class-I pyridoxal-phosphate-dependent aminotransferase family.</text>
</comment>
<dbReference type="GO" id="GO:0003700">
    <property type="term" value="F:DNA-binding transcription factor activity"/>
    <property type="evidence" value="ECO:0007669"/>
    <property type="project" value="InterPro"/>
</dbReference>
<organism evidence="7 8">
    <name type="scientific">Clostridium senegalense</name>
    <dbReference type="NCBI Taxonomy" id="1465809"/>
    <lineage>
        <taxon>Bacteria</taxon>
        <taxon>Bacillati</taxon>
        <taxon>Bacillota</taxon>
        <taxon>Clostridia</taxon>
        <taxon>Eubacteriales</taxon>
        <taxon>Clostridiaceae</taxon>
        <taxon>Clostridium</taxon>
    </lineage>
</organism>
<dbReference type="SUPFAM" id="SSF46785">
    <property type="entry name" value="Winged helix' DNA-binding domain"/>
    <property type="match status" value="1"/>
</dbReference>
<dbReference type="SUPFAM" id="SSF53383">
    <property type="entry name" value="PLP-dependent transferases"/>
    <property type="match status" value="1"/>
</dbReference>
<dbReference type="Pfam" id="PF00155">
    <property type="entry name" value="Aminotran_1_2"/>
    <property type="match status" value="1"/>
</dbReference>
<dbReference type="Gene3D" id="1.10.10.10">
    <property type="entry name" value="Winged helix-like DNA-binding domain superfamily/Winged helix DNA-binding domain"/>
    <property type="match status" value="1"/>
</dbReference>
<feature type="domain" description="HTH gntR-type" evidence="6">
    <location>
        <begin position="14"/>
        <end position="82"/>
    </location>
</feature>
<keyword evidence="7" id="KW-0032">Aminotransferase</keyword>
<proteinExistence type="inferred from homology"/>
<gene>
    <name evidence="7" type="ORF">G3M99_04880</name>
</gene>
<dbReference type="InterPro" id="IPR004839">
    <property type="entry name" value="Aminotransferase_I/II_large"/>
</dbReference>
<dbReference type="PANTHER" id="PTHR46577:SF1">
    <property type="entry name" value="HTH-TYPE TRANSCRIPTIONAL REGULATORY PROTEIN GABR"/>
    <property type="match status" value="1"/>
</dbReference>
<keyword evidence="4" id="KW-0238">DNA-binding</keyword>
<dbReference type="InterPro" id="IPR015421">
    <property type="entry name" value="PyrdxlP-dep_Trfase_major"/>
</dbReference>
<dbReference type="RefSeq" id="WP_199869400.1">
    <property type="nucleotide sequence ID" value="NZ_JAAGPU010000006.1"/>
</dbReference>
<dbReference type="SMART" id="SM00345">
    <property type="entry name" value="HTH_GNTR"/>
    <property type="match status" value="1"/>
</dbReference>